<protein>
    <recommendedName>
        <fullName evidence="8 9">Glutamyl-tRNA reductase</fullName>
        <shortName evidence="9">GluTR</shortName>
        <ecNumber evidence="3 9">1.2.1.70</ecNumber>
    </recommendedName>
</protein>
<comment type="similarity">
    <text evidence="2 9 14">Belongs to the glutamyl-tRNA reductase family.</text>
</comment>
<dbReference type="Proteomes" id="UP000016587">
    <property type="component" value="Chromosome"/>
</dbReference>
<dbReference type="EMBL" id="CP006585">
    <property type="protein sequence ID" value="AGW14297.1"/>
    <property type="molecule type" value="Genomic_DNA"/>
</dbReference>
<evidence type="ECO:0000259" key="17">
    <source>
        <dbReference type="Pfam" id="PF01488"/>
    </source>
</evidence>
<feature type="domain" description="Tetrapyrrole biosynthesis glutamyl-tRNA reductase dimerisation" evidence="16">
    <location>
        <begin position="335"/>
        <end position="440"/>
    </location>
</feature>
<reference evidence="19 20" key="1">
    <citation type="journal article" date="2013" name="J. Bacteriol.">
        <title>Roles of HynAB and Ech, the only two hydrogenases found in the model sulfate reducer Desulfovibrio gigas.</title>
        <authorList>
            <person name="Morais-Silva F.O."/>
            <person name="Santos C.I."/>
            <person name="Rodrigues R."/>
            <person name="Pereira I.A."/>
            <person name="Rodrigues-Pousada C."/>
        </authorList>
    </citation>
    <scope>NUCLEOTIDE SEQUENCE [LARGE SCALE GENOMIC DNA]</scope>
    <source>
        <strain evidence="20">ATCC 19364 / DSM 1382 / NCIMB 9332 / VKM B-1759</strain>
    </source>
</reference>
<dbReference type="Gene3D" id="3.40.50.720">
    <property type="entry name" value="NAD(P)-binding Rossmann-like Domain"/>
    <property type="match status" value="1"/>
</dbReference>
<dbReference type="AlphaFoldDB" id="T2GEF9"/>
<dbReference type="InterPro" id="IPR015896">
    <property type="entry name" value="4pyrrol_synth_GluRdtase_dimer"/>
</dbReference>
<evidence type="ECO:0000259" key="18">
    <source>
        <dbReference type="Pfam" id="PF05201"/>
    </source>
</evidence>
<dbReference type="SUPFAM" id="SSF69742">
    <property type="entry name" value="Glutamyl tRNA-reductase catalytic, N-terminal domain"/>
    <property type="match status" value="1"/>
</dbReference>
<dbReference type="InterPro" id="IPR036453">
    <property type="entry name" value="GluRdtase_dimer_dom_sf"/>
</dbReference>
<dbReference type="RefSeq" id="WP_021761299.1">
    <property type="nucleotide sequence ID" value="NC_022444.1"/>
</dbReference>
<dbReference type="NCBIfam" id="TIGR01035">
    <property type="entry name" value="hemA"/>
    <property type="match status" value="1"/>
</dbReference>
<dbReference type="FunFam" id="3.40.50.720:FF:000031">
    <property type="entry name" value="Glutamyl-tRNA reductase"/>
    <property type="match status" value="1"/>
</dbReference>
<dbReference type="CDD" id="cd05213">
    <property type="entry name" value="NAD_bind_Glutamyl_tRNA_reduct"/>
    <property type="match status" value="1"/>
</dbReference>
<dbReference type="HAMAP" id="MF_00087">
    <property type="entry name" value="Glu_tRNA_reductase"/>
    <property type="match status" value="1"/>
</dbReference>
<dbReference type="PROSITE" id="PS00747">
    <property type="entry name" value="GLUTR"/>
    <property type="match status" value="1"/>
</dbReference>
<comment type="pathway">
    <text evidence="1 9 14">Porphyrin-containing compound metabolism; protoporphyrin-IX biosynthesis; 5-aminolevulinate from L-glutamyl-tRNA(Glu): step 1/2.</text>
</comment>
<dbReference type="InterPro" id="IPR036291">
    <property type="entry name" value="NAD(P)-bd_dom_sf"/>
</dbReference>
<dbReference type="Gene3D" id="3.30.460.30">
    <property type="entry name" value="Glutamyl-tRNA reductase, N-terminal domain"/>
    <property type="match status" value="1"/>
</dbReference>
<feature type="binding site" evidence="9 11">
    <location>
        <begin position="65"/>
        <end position="68"/>
    </location>
    <ligand>
        <name>substrate</name>
    </ligand>
</feature>
<evidence type="ECO:0000313" key="20">
    <source>
        <dbReference type="Proteomes" id="UP000016587"/>
    </source>
</evidence>
<feature type="active site" description="Nucleophile" evidence="9 10">
    <location>
        <position position="66"/>
    </location>
</feature>
<evidence type="ECO:0000256" key="11">
    <source>
        <dbReference type="PIRSR" id="PIRSR000445-2"/>
    </source>
</evidence>
<dbReference type="HOGENOM" id="CLU_035113_2_2_7"/>
<feature type="domain" description="Quinate/shikimate 5-dehydrogenase/glutamyl-tRNA reductase" evidence="17">
    <location>
        <begin position="186"/>
        <end position="321"/>
    </location>
</feature>
<dbReference type="PIRSF" id="PIRSF000445">
    <property type="entry name" value="4pyrrol_synth_GluRdtase"/>
    <property type="match status" value="1"/>
</dbReference>
<dbReference type="InterPro" id="IPR015895">
    <property type="entry name" value="4pyrrol_synth_GluRdtase_N"/>
</dbReference>
<evidence type="ECO:0000256" key="15">
    <source>
        <dbReference type="SAM" id="MobiDB-lite"/>
    </source>
</evidence>
<organism evidence="19 20">
    <name type="scientific">Megalodesulfovibrio gigas (strain ATCC 19364 / DSM 1382 / NCIMB 9332 / VKM B-1759)</name>
    <name type="common">Desulfovibrio gigas</name>
    <dbReference type="NCBI Taxonomy" id="1121448"/>
    <lineage>
        <taxon>Bacteria</taxon>
        <taxon>Pseudomonadati</taxon>
        <taxon>Thermodesulfobacteriota</taxon>
        <taxon>Desulfovibrionia</taxon>
        <taxon>Desulfovibrionales</taxon>
        <taxon>Desulfovibrionaceae</taxon>
        <taxon>Megalodesulfovibrio</taxon>
    </lineage>
</organism>
<dbReference type="PANTHER" id="PTHR43013">
    <property type="entry name" value="GLUTAMYL-TRNA REDUCTASE"/>
    <property type="match status" value="1"/>
</dbReference>
<feature type="domain" description="Glutamyl-tRNA reductase N-terminal" evidence="18">
    <location>
        <begin position="8"/>
        <end position="171"/>
    </location>
</feature>
<feature type="binding site" evidence="9 11">
    <location>
        <position position="135"/>
    </location>
    <ligand>
        <name>substrate</name>
    </ligand>
</feature>
<dbReference type="SUPFAM" id="SSF51735">
    <property type="entry name" value="NAD(P)-binding Rossmann-fold domains"/>
    <property type="match status" value="1"/>
</dbReference>
<keyword evidence="20" id="KW-1185">Reference proteome</keyword>
<dbReference type="Pfam" id="PF01488">
    <property type="entry name" value="Shikimate_DH"/>
    <property type="match status" value="1"/>
</dbReference>
<dbReference type="SUPFAM" id="SSF69075">
    <property type="entry name" value="Glutamyl tRNA-reductase dimerization domain"/>
    <property type="match status" value="1"/>
</dbReference>
<evidence type="ECO:0000256" key="5">
    <source>
        <dbReference type="ARBA" id="ARBA00023002"/>
    </source>
</evidence>
<keyword evidence="5 9" id="KW-0560">Oxidoreductase</keyword>
<dbReference type="STRING" id="1121448.DGI_2564"/>
<reference evidence="20" key="2">
    <citation type="submission" date="2013-07" db="EMBL/GenBank/DDBJ databases">
        <authorList>
            <person name="Morais-Silva F.O."/>
            <person name="Rezende A.M."/>
            <person name="Pimentel C."/>
            <person name="Resende D.M."/>
            <person name="Santos C.I."/>
            <person name="Clemente C."/>
            <person name="de Oliveira L.M."/>
            <person name="da Silva S.M."/>
            <person name="Costa D.A."/>
            <person name="Varela-Raposo A."/>
            <person name="Horacio E.C.A."/>
            <person name="Matos M."/>
            <person name="Flores O."/>
            <person name="Ruiz J.C."/>
            <person name="Rodrigues-Pousada C."/>
        </authorList>
    </citation>
    <scope>NUCLEOTIDE SEQUENCE [LARGE SCALE GENOMIC DNA]</scope>
    <source>
        <strain evidence="20">ATCC 19364 / DSM 1382 / NCIMB 9332 / VKM B-1759</strain>
    </source>
</reference>
<dbReference type="Pfam" id="PF05201">
    <property type="entry name" value="GlutR_N"/>
    <property type="match status" value="1"/>
</dbReference>
<evidence type="ECO:0000256" key="4">
    <source>
        <dbReference type="ARBA" id="ARBA00022857"/>
    </source>
</evidence>
<accession>T2GEF9</accession>
<evidence type="ECO:0000256" key="8">
    <source>
        <dbReference type="ARBA" id="ARBA00068659"/>
    </source>
</evidence>
<evidence type="ECO:0000256" key="1">
    <source>
        <dbReference type="ARBA" id="ARBA00005059"/>
    </source>
</evidence>
<evidence type="ECO:0000256" key="6">
    <source>
        <dbReference type="ARBA" id="ARBA00023244"/>
    </source>
</evidence>
<dbReference type="OrthoDB" id="110209at2"/>
<dbReference type="PATRIC" id="fig|1121448.10.peg.2512"/>
<dbReference type="GO" id="GO:0019353">
    <property type="term" value="P:protoporphyrinogen IX biosynthetic process from glutamate"/>
    <property type="evidence" value="ECO:0007669"/>
    <property type="project" value="TreeGrafter"/>
</dbReference>
<evidence type="ECO:0000256" key="13">
    <source>
        <dbReference type="PIRSR" id="PIRSR000445-4"/>
    </source>
</evidence>
<dbReference type="PANTHER" id="PTHR43013:SF1">
    <property type="entry name" value="GLUTAMYL-TRNA REDUCTASE"/>
    <property type="match status" value="1"/>
</dbReference>
<feature type="binding site" evidence="9 11">
    <location>
        <position position="124"/>
    </location>
    <ligand>
        <name>substrate</name>
    </ligand>
</feature>
<dbReference type="KEGG" id="dgg:DGI_2564"/>
<gene>
    <name evidence="9 19" type="primary">hemA</name>
    <name evidence="19" type="ORF">DGI_2564</name>
</gene>
<dbReference type="InterPro" id="IPR018214">
    <property type="entry name" value="GluRdtase_CS"/>
</dbReference>
<feature type="binding site" evidence="9 12">
    <location>
        <begin position="204"/>
        <end position="209"/>
    </location>
    <ligand>
        <name>NADP(+)</name>
        <dbReference type="ChEBI" id="CHEBI:58349"/>
    </ligand>
</feature>
<dbReference type="Pfam" id="PF00745">
    <property type="entry name" value="GlutR_dimer"/>
    <property type="match status" value="1"/>
</dbReference>
<dbReference type="FunFam" id="3.30.460.30:FF:000001">
    <property type="entry name" value="Glutamyl-tRNA reductase"/>
    <property type="match status" value="1"/>
</dbReference>
<keyword evidence="4 9" id="KW-0521">NADP</keyword>
<comment type="subunit">
    <text evidence="9">Homodimer.</text>
</comment>
<dbReference type="InterPro" id="IPR006151">
    <property type="entry name" value="Shikm_DH/Glu-tRNA_Rdtase"/>
</dbReference>
<keyword evidence="6 9" id="KW-0627">Porphyrin biosynthesis</keyword>
<evidence type="ECO:0000256" key="12">
    <source>
        <dbReference type="PIRSR" id="PIRSR000445-3"/>
    </source>
</evidence>
<evidence type="ECO:0000313" key="19">
    <source>
        <dbReference type="EMBL" id="AGW14297.1"/>
    </source>
</evidence>
<dbReference type="UniPathway" id="UPA00251">
    <property type="reaction ID" value="UER00316"/>
</dbReference>
<evidence type="ECO:0000256" key="7">
    <source>
        <dbReference type="ARBA" id="ARBA00047464"/>
    </source>
</evidence>
<dbReference type="EC" id="1.2.1.70" evidence="3 9"/>
<evidence type="ECO:0000256" key="9">
    <source>
        <dbReference type="HAMAP-Rule" id="MF_00087"/>
    </source>
</evidence>
<dbReference type="GO" id="GO:0050661">
    <property type="term" value="F:NADP binding"/>
    <property type="evidence" value="ECO:0007669"/>
    <property type="project" value="InterPro"/>
</dbReference>
<evidence type="ECO:0000256" key="2">
    <source>
        <dbReference type="ARBA" id="ARBA00005916"/>
    </source>
</evidence>
<dbReference type="eggNOG" id="COG0373">
    <property type="taxonomic scope" value="Bacteria"/>
</dbReference>
<evidence type="ECO:0000256" key="10">
    <source>
        <dbReference type="PIRSR" id="PIRSR000445-1"/>
    </source>
</evidence>
<dbReference type="InterPro" id="IPR000343">
    <property type="entry name" value="4pyrrol_synth_GluRdtase"/>
</dbReference>
<comment type="miscellaneous">
    <text evidence="9">During catalysis, the active site Cys acts as a nucleophile attacking the alpha-carbonyl group of tRNA-bound glutamate with the formation of a thioester intermediate between enzyme and glutamate, and the concomitant release of tRNA(Glu). The thioester intermediate is finally reduced by direct hydride transfer from NADPH, to form the product GSA.</text>
</comment>
<evidence type="ECO:0000256" key="14">
    <source>
        <dbReference type="RuleBase" id="RU000584"/>
    </source>
</evidence>
<name>T2GEF9_MEGG1</name>
<feature type="site" description="Important for activity" evidence="9 13">
    <location>
        <position position="114"/>
    </location>
</feature>
<comment type="function">
    <text evidence="9">Catalyzes the NADPH-dependent reduction of glutamyl-tRNA(Glu) to glutamate 1-semialdehyde (GSA).</text>
</comment>
<feature type="compositionally biased region" description="Basic and acidic residues" evidence="15">
    <location>
        <begin position="443"/>
        <end position="457"/>
    </location>
</feature>
<sequence>MTLSIYLIGLNHKTAPVEVREKFALAGVCPPPPEDLPAVEPDPDAPPPPLFPVGKHLREVVVLSTCNRVEVLAVGPGAETVEAVLERWAGLKGATADELRPYVYIHEQLEAVQHLYCVACSLDSMVLGEPQILGQLKDAYRKAVAQNATGVICNRLLHKAFSVAKRVRTETAIGGSAVSISYAAVELAKRIFGEMHDRQAMLIGAGEMAELAATHLLTSGIQKIFVANRTLERAVHLAEQFRGEAVPFELLHERLHEVDIIISSTGAPTAILKAKDLKPVLKKRRNRPMFFIDIAVPRDIDPDVNHLDNVYLYDIDDLNEVVEENLAQRQGEAVKARGIVAQEAVKFGIWLKSLDLTPTIKDLLDQGRVLGRRELAKTLKRIKANGKTHDDADVELALEMLVDSLVRKLYSQPITFLKRRAEEEDSARRYIDITRRMFNLDDERVPPDAHQDRRPPREGCGACNHVDSGD</sequence>
<proteinExistence type="inferred from homology"/>
<feature type="region of interest" description="Disordered" evidence="15">
    <location>
        <begin position="443"/>
        <end position="470"/>
    </location>
</feature>
<dbReference type="GO" id="GO:0008883">
    <property type="term" value="F:glutamyl-tRNA reductase activity"/>
    <property type="evidence" value="ECO:0007669"/>
    <property type="project" value="UniProtKB-UniRule"/>
</dbReference>
<feature type="binding site" evidence="9 11">
    <location>
        <begin position="129"/>
        <end position="131"/>
    </location>
    <ligand>
        <name>substrate</name>
    </ligand>
</feature>
<comment type="domain">
    <text evidence="9">Possesses an unusual extended V-shaped dimeric structure with each monomer consisting of three distinct domains arranged along a curved 'spinal' alpha-helix. The N-terminal catalytic domain specifically recognizes the glutamate moiety of the substrate. The second domain is the NADPH-binding domain, and the third C-terminal domain is responsible for dimerization.</text>
</comment>
<comment type="catalytic activity">
    <reaction evidence="7 9 14">
        <text>(S)-4-amino-5-oxopentanoate + tRNA(Glu) + NADP(+) = L-glutamyl-tRNA(Glu) + NADPH + H(+)</text>
        <dbReference type="Rhea" id="RHEA:12344"/>
        <dbReference type="Rhea" id="RHEA-COMP:9663"/>
        <dbReference type="Rhea" id="RHEA-COMP:9680"/>
        <dbReference type="ChEBI" id="CHEBI:15378"/>
        <dbReference type="ChEBI" id="CHEBI:57501"/>
        <dbReference type="ChEBI" id="CHEBI:57783"/>
        <dbReference type="ChEBI" id="CHEBI:58349"/>
        <dbReference type="ChEBI" id="CHEBI:78442"/>
        <dbReference type="ChEBI" id="CHEBI:78520"/>
        <dbReference type="EC" id="1.2.1.70"/>
    </reaction>
</comment>
<evidence type="ECO:0000259" key="16">
    <source>
        <dbReference type="Pfam" id="PF00745"/>
    </source>
</evidence>
<dbReference type="InterPro" id="IPR036343">
    <property type="entry name" value="GluRdtase_N_sf"/>
</dbReference>
<evidence type="ECO:0000256" key="3">
    <source>
        <dbReference type="ARBA" id="ARBA00012970"/>
    </source>
</evidence>